<evidence type="ECO:0000313" key="4">
    <source>
        <dbReference type="Proteomes" id="UP000018001"/>
    </source>
</evidence>
<dbReference type="Pfam" id="PF12697">
    <property type="entry name" value="Abhydrolase_6"/>
    <property type="match status" value="1"/>
</dbReference>
<gene>
    <name evidence="3" type="ORF">PVAR5_0431</name>
</gene>
<sequence length="327" mass="35520">MADNESHAQFTIRLSDGNTLTGLHTIIPDNPTPSSRSKVLLVGVHGGTYSSSYFSAHPTDSLLRVASSLSLPVIAIDRPGYGGSTPLKDKNEDDDSAGSGNTYIQRQGDYLAKTILPSLCDQFREGIGFDHIVVYGHGVGALISLVCASVYSQLCTKPEYSLIGLAVVGAGDVLSLPGATGPSPANIADVPTGFPFDVKDRLMFNHPEQKLVPAKVLQLTSQLDHPADPAEIYDCTWQWPKYWRGYTGKIKIPVYYLLGATDSMWDFDQCFLRGLPECFSKLEEGVSFWSEFVPKAPHCVDLSFAALSTNLRILGWAMKAKTVAETL</sequence>
<dbReference type="Proteomes" id="UP000018001">
    <property type="component" value="Unassembled WGS sequence"/>
</dbReference>
<evidence type="ECO:0000313" key="3">
    <source>
        <dbReference type="EMBL" id="GAD91849.1"/>
    </source>
</evidence>
<evidence type="ECO:0000259" key="2">
    <source>
        <dbReference type="Pfam" id="PF12697"/>
    </source>
</evidence>
<keyword evidence="4" id="KW-1185">Reference proteome</keyword>
<evidence type="ECO:0000256" key="1">
    <source>
        <dbReference type="SAM" id="MobiDB-lite"/>
    </source>
</evidence>
<proteinExistence type="predicted"/>
<feature type="region of interest" description="Disordered" evidence="1">
    <location>
        <begin position="82"/>
        <end position="102"/>
    </location>
</feature>
<dbReference type="InterPro" id="IPR000073">
    <property type="entry name" value="AB_hydrolase_1"/>
</dbReference>
<dbReference type="EMBL" id="BAUL01000007">
    <property type="protein sequence ID" value="GAD91849.1"/>
    <property type="molecule type" value="Genomic_DNA"/>
</dbReference>
<accession>V5F7M4</accession>
<dbReference type="AlphaFoldDB" id="V5F7M4"/>
<dbReference type="Gene3D" id="3.40.50.1820">
    <property type="entry name" value="alpha/beta hydrolase"/>
    <property type="match status" value="1"/>
</dbReference>
<reference evidence="4" key="1">
    <citation type="journal article" date="2014" name="Genome Announc.">
        <title>Draft genome sequence of the formaldehyde-resistant fungus Byssochlamys spectabilis No. 5 (anamorph Paecilomyces variotii No. 5) (NBRC109023).</title>
        <authorList>
            <person name="Oka T."/>
            <person name="Ekino K."/>
            <person name="Fukuda K."/>
            <person name="Nomura Y."/>
        </authorList>
    </citation>
    <scope>NUCLEOTIDE SEQUENCE [LARGE SCALE GENOMIC DNA]</scope>
    <source>
        <strain evidence="4">No. 5 / NBRC 109023</strain>
    </source>
</reference>
<dbReference type="HOGENOM" id="CLU_058851_1_0_1"/>
<dbReference type="InParanoid" id="V5F7M4"/>
<protein>
    <recommendedName>
        <fullName evidence="2">AB hydrolase-1 domain-containing protein</fullName>
    </recommendedName>
</protein>
<name>V5F7M4_BYSSN</name>
<comment type="caution">
    <text evidence="3">The sequence shown here is derived from an EMBL/GenBank/DDBJ whole genome shotgun (WGS) entry which is preliminary data.</text>
</comment>
<feature type="domain" description="AB hydrolase-1" evidence="2">
    <location>
        <begin position="42"/>
        <end position="266"/>
    </location>
</feature>
<dbReference type="SUPFAM" id="SSF53474">
    <property type="entry name" value="alpha/beta-Hydrolases"/>
    <property type="match status" value="1"/>
</dbReference>
<dbReference type="eggNOG" id="ENOG502SMXM">
    <property type="taxonomic scope" value="Eukaryota"/>
</dbReference>
<dbReference type="OrthoDB" id="5371334at2759"/>
<dbReference type="InterPro" id="IPR029058">
    <property type="entry name" value="AB_hydrolase_fold"/>
</dbReference>
<organism evidence="3 4">
    <name type="scientific">Byssochlamys spectabilis (strain No. 5 / NBRC 109023)</name>
    <name type="common">Paecilomyces variotii</name>
    <dbReference type="NCBI Taxonomy" id="1356009"/>
    <lineage>
        <taxon>Eukaryota</taxon>
        <taxon>Fungi</taxon>
        <taxon>Dikarya</taxon>
        <taxon>Ascomycota</taxon>
        <taxon>Pezizomycotina</taxon>
        <taxon>Eurotiomycetes</taxon>
        <taxon>Eurotiomycetidae</taxon>
        <taxon>Eurotiales</taxon>
        <taxon>Thermoascaceae</taxon>
        <taxon>Paecilomyces</taxon>
    </lineage>
</organism>